<evidence type="ECO:0000259" key="3">
    <source>
        <dbReference type="Pfam" id="PF07859"/>
    </source>
</evidence>
<dbReference type="Pfam" id="PF07859">
    <property type="entry name" value="Abhydrolase_3"/>
    <property type="match status" value="1"/>
</dbReference>
<sequence>MPLNPQVETFLQQTYAAGFTPYEDLPPEAGRHQEHSDISPARPPEEMAAVEHRFIPGPTADLPVRIYRPKHSEQPQPALIYFHGSGWMVSNIEINDPFSRALAKNCGVVVIAVNYQKAPEHKFPIPMDDCYAATLWVFKHAERLGLDPKRIGIFGDSAGANLAAAVALRCRDEDSADLACQVLVYPPVQYGWHTASAERYARGFLLHKDSMKYYWNHYLRSPADAIHPYCSPLLATDHSKLPTTLLYCAECDPLCDDSRLYADKLATSGVAVHYQRYPGTIHGFIKMLGVFDQADEFQRDVGAQVRELLTVKD</sequence>
<dbReference type="EC" id="3.1.1.-" evidence="4"/>
<name>A0A379ZXR8_9GAMM</name>
<proteinExistence type="predicted"/>
<dbReference type="PANTHER" id="PTHR48081">
    <property type="entry name" value="AB HYDROLASE SUPERFAMILY PROTEIN C4A8.06C"/>
    <property type="match status" value="1"/>
</dbReference>
<feature type="compositionally biased region" description="Basic and acidic residues" evidence="2">
    <location>
        <begin position="29"/>
        <end position="40"/>
    </location>
</feature>
<dbReference type="RefSeq" id="WP_115389630.1">
    <property type="nucleotide sequence ID" value="NZ_AP024609.1"/>
</dbReference>
<accession>A0A379ZXR8</accession>
<reference evidence="4 5" key="1">
    <citation type="submission" date="2018-06" db="EMBL/GenBank/DDBJ databases">
        <authorList>
            <consortium name="Pathogen Informatics"/>
            <person name="Doyle S."/>
        </authorList>
    </citation>
    <scope>NUCLEOTIDE SEQUENCE [LARGE SCALE GENOMIC DNA]</scope>
    <source>
        <strain evidence="4 5">NCTC10738</strain>
    </source>
</reference>
<evidence type="ECO:0000256" key="2">
    <source>
        <dbReference type="SAM" id="MobiDB-lite"/>
    </source>
</evidence>
<keyword evidence="1 4" id="KW-0378">Hydrolase</keyword>
<dbReference type="InterPro" id="IPR050300">
    <property type="entry name" value="GDXG_lipolytic_enzyme"/>
</dbReference>
<organism evidence="4 5">
    <name type="scientific">Shewanella algae</name>
    <dbReference type="NCBI Taxonomy" id="38313"/>
    <lineage>
        <taxon>Bacteria</taxon>
        <taxon>Pseudomonadati</taxon>
        <taxon>Pseudomonadota</taxon>
        <taxon>Gammaproteobacteria</taxon>
        <taxon>Alteromonadales</taxon>
        <taxon>Shewanellaceae</taxon>
        <taxon>Shewanella</taxon>
    </lineage>
</organism>
<evidence type="ECO:0000313" key="5">
    <source>
        <dbReference type="Proteomes" id="UP000254069"/>
    </source>
</evidence>
<evidence type="ECO:0000313" key="4">
    <source>
        <dbReference type="EMBL" id="SUI69249.1"/>
    </source>
</evidence>
<dbReference type="GO" id="GO:0016787">
    <property type="term" value="F:hydrolase activity"/>
    <property type="evidence" value="ECO:0007669"/>
    <property type="project" value="UniProtKB-KW"/>
</dbReference>
<dbReference type="Gene3D" id="3.40.50.1820">
    <property type="entry name" value="alpha/beta hydrolase"/>
    <property type="match status" value="1"/>
</dbReference>
<dbReference type="Proteomes" id="UP000254069">
    <property type="component" value="Unassembled WGS sequence"/>
</dbReference>
<dbReference type="EMBL" id="UGYO01000001">
    <property type="protein sequence ID" value="SUI69249.1"/>
    <property type="molecule type" value="Genomic_DNA"/>
</dbReference>
<dbReference type="PANTHER" id="PTHR48081:SF8">
    <property type="entry name" value="ALPHA_BETA HYDROLASE FOLD-3 DOMAIN-CONTAINING PROTEIN-RELATED"/>
    <property type="match status" value="1"/>
</dbReference>
<keyword evidence="5" id="KW-1185">Reference proteome</keyword>
<dbReference type="SUPFAM" id="SSF53474">
    <property type="entry name" value="alpha/beta-Hydrolases"/>
    <property type="match status" value="1"/>
</dbReference>
<evidence type="ECO:0000256" key="1">
    <source>
        <dbReference type="ARBA" id="ARBA00022801"/>
    </source>
</evidence>
<gene>
    <name evidence="4" type="primary">aes</name>
    <name evidence="4" type="ORF">NCTC10738_02038</name>
</gene>
<dbReference type="AlphaFoldDB" id="A0A379ZXR8"/>
<protein>
    <submittedName>
        <fullName evidence="4">Acetyl esterase</fullName>
        <ecNumber evidence="4">3.1.1.-</ecNumber>
    </submittedName>
</protein>
<dbReference type="InterPro" id="IPR013094">
    <property type="entry name" value="AB_hydrolase_3"/>
</dbReference>
<feature type="region of interest" description="Disordered" evidence="2">
    <location>
        <begin position="21"/>
        <end position="40"/>
    </location>
</feature>
<feature type="domain" description="Alpha/beta hydrolase fold-3" evidence="3">
    <location>
        <begin position="79"/>
        <end position="285"/>
    </location>
</feature>
<dbReference type="InterPro" id="IPR029058">
    <property type="entry name" value="AB_hydrolase_fold"/>
</dbReference>